<comment type="caution">
    <text evidence="1">The sequence shown here is derived from an EMBL/GenBank/DDBJ whole genome shotgun (WGS) entry which is preliminary data.</text>
</comment>
<organism evidence="1 2">
    <name type="scientific">Halalkalibacter akibai (strain ATCC 43226 / DSM 21942 / CIP 109018 / JCM 9157 / 1139)</name>
    <name type="common">Bacillus akibai</name>
    <dbReference type="NCBI Taxonomy" id="1236973"/>
    <lineage>
        <taxon>Bacteria</taxon>
        <taxon>Bacillati</taxon>
        <taxon>Bacillota</taxon>
        <taxon>Bacilli</taxon>
        <taxon>Bacillales</taxon>
        <taxon>Bacillaceae</taxon>
        <taxon>Halalkalibacter</taxon>
    </lineage>
</organism>
<reference evidence="1 2" key="1">
    <citation type="journal article" date="2014" name="Genome Announc.">
        <title>Draft Genome Sequences of Three Alkaliphilic Bacillus Strains, Bacillus wakoensis JCM 9140T, Bacillus akibai JCM 9157T, and Bacillus hemicellulosilyticus JCM 9152T.</title>
        <authorList>
            <person name="Yuki M."/>
            <person name="Oshima K."/>
            <person name="Suda W."/>
            <person name="Oshida Y."/>
            <person name="Kitamura K."/>
            <person name="Iida T."/>
            <person name="Hattori M."/>
            <person name="Ohkuma M."/>
        </authorList>
    </citation>
    <scope>NUCLEOTIDE SEQUENCE [LARGE SCALE GENOMIC DNA]</scope>
    <source>
        <strain evidence="1 2">JCM 9157</strain>
    </source>
</reference>
<dbReference type="RefSeq" id="WP_052013106.1">
    <property type="nucleotide sequence ID" value="NZ_BAZQ01000019.1"/>
</dbReference>
<dbReference type="OrthoDB" id="2690514at2"/>
<dbReference type="EMBL" id="BAUV01000019">
    <property type="protein sequence ID" value="GAE35486.1"/>
    <property type="molecule type" value="Genomic_DNA"/>
</dbReference>
<dbReference type="AlphaFoldDB" id="W4QTU3"/>
<dbReference type="STRING" id="1236973.JCM9157_2596"/>
<sequence>MNVLNKMVQFPLIFAQSAILKLEKYQYETSILRKWEQVSVDPAIIEKIKSADKAHSNKQPVSSLPSTEQQIINQIKQKKKLSNVNNITRTKAYLDFYEKHPEIHWALLAHLVSRNGGWNTTDLKGELSEVLHQTKKIDFFMFLETANALIFHDAYPQLLLYEESKKQGQNLFHLLPYFHVSSFMLPIWNHFFEYKDSKLLTISLIINEQHYIEERVIKNSIFQEKVLNTILFQAQEFLQITQVIFPFEWNENNRMTGLSISNFSSVSNRIEIGKKLYALLFGVSPLFEDISTFVRNTPHTAHAKIIGPIITAQKSKRIQERKYGVHY</sequence>
<keyword evidence="2" id="KW-1185">Reference proteome</keyword>
<evidence type="ECO:0000313" key="2">
    <source>
        <dbReference type="Proteomes" id="UP000018896"/>
    </source>
</evidence>
<proteinExistence type="predicted"/>
<evidence type="ECO:0008006" key="3">
    <source>
        <dbReference type="Google" id="ProtNLM"/>
    </source>
</evidence>
<dbReference type="Pfam" id="PF10720">
    <property type="entry name" value="DUF2515"/>
    <property type="match status" value="1"/>
</dbReference>
<dbReference type="InterPro" id="IPR019658">
    <property type="entry name" value="DUF2515"/>
</dbReference>
<name>W4QTU3_HALA3</name>
<evidence type="ECO:0000313" key="1">
    <source>
        <dbReference type="EMBL" id="GAE35486.1"/>
    </source>
</evidence>
<accession>W4QTU3</accession>
<dbReference type="Proteomes" id="UP000018896">
    <property type="component" value="Unassembled WGS sequence"/>
</dbReference>
<protein>
    <recommendedName>
        <fullName evidence="3">DUF2515 domain-containing protein</fullName>
    </recommendedName>
</protein>
<gene>
    <name evidence="1" type="ORF">JCM9157_2596</name>
</gene>
<dbReference type="eggNOG" id="ENOG502Z80Z">
    <property type="taxonomic scope" value="Bacteria"/>
</dbReference>